<organism evidence="1 2">
    <name type="scientific">Funneliformis geosporum</name>
    <dbReference type="NCBI Taxonomy" id="1117311"/>
    <lineage>
        <taxon>Eukaryota</taxon>
        <taxon>Fungi</taxon>
        <taxon>Fungi incertae sedis</taxon>
        <taxon>Mucoromycota</taxon>
        <taxon>Glomeromycotina</taxon>
        <taxon>Glomeromycetes</taxon>
        <taxon>Glomerales</taxon>
        <taxon>Glomeraceae</taxon>
        <taxon>Funneliformis</taxon>
    </lineage>
</organism>
<reference evidence="1" key="1">
    <citation type="submission" date="2022-08" db="EMBL/GenBank/DDBJ databases">
        <authorList>
            <person name="Kallberg Y."/>
            <person name="Tangrot J."/>
            <person name="Rosling A."/>
        </authorList>
    </citation>
    <scope>NUCLEOTIDE SEQUENCE</scope>
    <source>
        <strain evidence="1">Wild A</strain>
    </source>
</reference>
<dbReference type="Proteomes" id="UP001153678">
    <property type="component" value="Unassembled WGS sequence"/>
</dbReference>
<comment type="caution">
    <text evidence="1">The sequence shown here is derived from an EMBL/GenBank/DDBJ whole genome shotgun (WGS) entry which is preliminary data.</text>
</comment>
<dbReference type="AlphaFoldDB" id="A0A9W4WWL8"/>
<accession>A0A9W4WWL8</accession>
<keyword evidence="2" id="KW-1185">Reference proteome</keyword>
<proteinExistence type="predicted"/>
<gene>
    <name evidence="1" type="ORF">FWILDA_LOCUS15423</name>
</gene>
<evidence type="ECO:0000313" key="1">
    <source>
        <dbReference type="EMBL" id="CAI2192133.1"/>
    </source>
</evidence>
<dbReference type="OrthoDB" id="2308976at2759"/>
<dbReference type="EMBL" id="CAMKVN010008049">
    <property type="protein sequence ID" value="CAI2192133.1"/>
    <property type="molecule type" value="Genomic_DNA"/>
</dbReference>
<evidence type="ECO:0000313" key="2">
    <source>
        <dbReference type="Proteomes" id="UP001153678"/>
    </source>
</evidence>
<protein>
    <submittedName>
        <fullName evidence="1">3280_t:CDS:1</fullName>
    </submittedName>
</protein>
<name>A0A9W4WWL8_9GLOM</name>
<sequence length="249" mass="28414">MPIQVTRETRQASKINQIFAKIDDSLTQMKGQNIIKINIPDLEKVDKHIREAIHNNYNAQIIDCDIFIKYDGGNKEGIQLELAISARAQNPIWWVTLNTICVAGGNDYRPDVGIWFQAPTFAQRQNPLVNSCPPPNVYIEVFYNQDPDRANALTRIARVQQSNPTIEFVGVALPELVRPYHQNPNPGVASIPATPVNNQNQRPNRAPYLIHWNANNIPVYYRIDWNEHLILMCGWTLQMNIVLSILSRP</sequence>